<sequence length="835" mass="92006">MSDSHTYGYPGPIPVPPGWQIDLASDSASDTDRGRKRKVLRKTARRDHSSPLVTRFKNTLADKGFGPTWKLPTRSRDSSAGPQDGNKIHMGIVSPDTEGRTRPHIIIPETGLEEVALSRGLTGRTLVNWEDSVIEDDFGPYMNISNPDQNLTIMDSKVHDEARLRGYFSEVHSRLQISSKIRQLVVSLNPALRSSNHYLADRIAYHYAGRVHALDQWQHPLLGIRGLHESKLFQPFVCTGENCGPKSFSSIDEWTTHIQAHRYEWTKGIAITDMSNPLTCKFCGTMATLSSIDDHVAKHLVTIGQAFLDGSWRSIEADPGASLGQWQKKPVELHAMEAKRVAPQSHKTEYYGKSISPLRAQAEEIQAMLVPSISDTSAAMAPSTQRPKYKQVGMAQVQVKMVISPHLMLPTSVDDGDGDGDSGDDSDESDLQDADYDNGSNTTGGGGWSTNLSGSSSMGLGAGTSSFGGGSGPGGQDQGDDGRRRKRRRGQKELTTLAHRLRFACPYQAFEPEALDCFKRGPHNRQGGCENLYRLRQHLARRHMRSYRCGSCWRSFDNSSQRDQHVNSYACEPRPLPEFERLMSPHNEFLVNQPRPGMSDVDAWWAIFKLLIPDMGGRDVDSLKLQYSPHYVHRDTSIMIPAINIPDSIFQEISSQPVDSPSGILNNVNMDFAADLSATQSNPTAFVSQDFSVPVFQLSDPPGLGNMPEITVSASGSPSVSSMAASSDQSSHWAQHGRSTPATSAASLRSVPTSVAGGASQTQLERHLVRLKAQYKHVETENKQLRDDKSANRQDLEGAEELLESVLRSAELSQEAFEKLSQASDILLGMKHRLV</sequence>
<comment type="caution">
    <text evidence="1">The sequence shown here is derived from an EMBL/GenBank/DDBJ whole genome shotgun (WGS) entry which is preliminary data.</text>
</comment>
<evidence type="ECO:0000313" key="2">
    <source>
        <dbReference type="Proteomes" id="UP001148629"/>
    </source>
</evidence>
<protein>
    <submittedName>
        <fullName evidence="1">Uncharacterized protein</fullName>
    </submittedName>
</protein>
<name>A0ACC1SIY7_9HYPO</name>
<accession>A0ACC1SIY7</accession>
<dbReference type="Proteomes" id="UP001148629">
    <property type="component" value="Unassembled WGS sequence"/>
</dbReference>
<gene>
    <name evidence="1" type="ORF">NM208_g4913</name>
</gene>
<evidence type="ECO:0000313" key="1">
    <source>
        <dbReference type="EMBL" id="KAJ3540780.1"/>
    </source>
</evidence>
<proteinExistence type="predicted"/>
<dbReference type="EMBL" id="JANRMS010000390">
    <property type="protein sequence ID" value="KAJ3540780.1"/>
    <property type="molecule type" value="Genomic_DNA"/>
</dbReference>
<keyword evidence="2" id="KW-1185">Reference proteome</keyword>
<reference evidence="1" key="1">
    <citation type="submission" date="2022-08" db="EMBL/GenBank/DDBJ databases">
        <title>Genome Sequence of Fusarium decemcellulare.</title>
        <authorList>
            <person name="Buettner E."/>
        </authorList>
    </citation>
    <scope>NUCLEOTIDE SEQUENCE</scope>
    <source>
        <strain evidence="1">Babe19</strain>
    </source>
</reference>
<organism evidence="1 2">
    <name type="scientific">Fusarium decemcellulare</name>
    <dbReference type="NCBI Taxonomy" id="57161"/>
    <lineage>
        <taxon>Eukaryota</taxon>
        <taxon>Fungi</taxon>
        <taxon>Dikarya</taxon>
        <taxon>Ascomycota</taxon>
        <taxon>Pezizomycotina</taxon>
        <taxon>Sordariomycetes</taxon>
        <taxon>Hypocreomycetidae</taxon>
        <taxon>Hypocreales</taxon>
        <taxon>Nectriaceae</taxon>
        <taxon>Fusarium</taxon>
        <taxon>Fusarium decemcellulare species complex</taxon>
    </lineage>
</organism>